<reference evidence="13" key="1">
    <citation type="submission" date="2016-11" db="UniProtKB">
        <authorList>
            <consortium name="WormBaseParasite"/>
        </authorList>
    </citation>
    <scope>IDENTIFICATION</scope>
</reference>
<dbReference type="WBParaSite" id="BXY_0091100.1">
    <property type="protein sequence ID" value="BXY_0091100.1"/>
    <property type="gene ID" value="BXY_0091100"/>
</dbReference>
<dbReference type="PROSITE" id="PS00141">
    <property type="entry name" value="ASP_PROTEASE"/>
    <property type="match status" value="1"/>
</dbReference>
<proteinExistence type="inferred from homology"/>
<dbReference type="CDD" id="cd05471">
    <property type="entry name" value="pepsin_like"/>
    <property type="match status" value="1"/>
</dbReference>
<feature type="disulfide bond" evidence="6">
    <location>
        <begin position="297"/>
        <end position="327"/>
    </location>
</feature>
<dbReference type="InterPro" id="IPR021109">
    <property type="entry name" value="Peptidase_aspartic_dom_sf"/>
</dbReference>
<feature type="disulfide bond" evidence="6">
    <location>
        <begin position="87"/>
        <end position="97"/>
    </location>
</feature>
<name>A0A1I7RJM9_BURXY</name>
<dbReference type="PROSITE" id="PS51767">
    <property type="entry name" value="PEPTIDASE_A1"/>
    <property type="match status" value="1"/>
</dbReference>
<dbReference type="SUPFAM" id="SSF50630">
    <property type="entry name" value="Acid proteases"/>
    <property type="match status" value="1"/>
</dbReference>
<feature type="domain" description="Peptidase A1" evidence="9">
    <location>
        <begin position="56"/>
        <end position="363"/>
    </location>
</feature>
<dbReference type="Pfam" id="PF00026">
    <property type="entry name" value="Asp"/>
    <property type="match status" value="1"/>
</dbReference>
<evidence type="ECO:0000256" key="4">
    <source>
        <dbReference type="ARBA" id="ARBA00022801"/>
    </source>
</evidence>
<dbReference type="SMR" id="A0A1I7RJM9"/>
<dbReference type="Proteomes" id="UP000095284">
    <property type="component" value="Unplaced"/>
</dbReference>
<keyword evidence="3 7" id="KW-0064">Aspartyl protease</keyword>
<evidence type="ECO:0000256" key="7">
    <source>
        <dbReference type="RuleBase" id="RU000454"/>
    </source>
</evidence>
<evidence type="ECO:0000313" key="10">
    <source>
        <dbReference type="EMBL" id="CAD5233652.1"/>
    </source>
</evidence>
<evidence type="ECO:0000313" key="13">
    <source>
        <dbReference type="WBParaSite" id="BXY_0091100.1"/>
    </source>
</evidence>
<dbReference type="PANTHER" id="PTHR47966">
    <property type="entry name" value="BETA-SITE APP-CLEAVING ENZYME, ISOFORM A-RELATED"/>
    <property type="match status" value="1"/>
</dbReference>
<evidence type="ECO:0000256" key="3">
    <source>
        <dbReference type="ARBA" id="ARBA00022750"/>
    </source>
</evidence>
<feature type="active site" evidence="5">
    <location>
        <position position="263"/>
    </location>
</feature>
<comment type="similarity">
    <text evidence="1 7">Belongs to the peptidase A1 family.</text>
</comment>
<dbReference type="GO" id="GO:0004190">
    <property type="term" value="F:aspartic-type endopeptidase activity"/>
    <property type="evidence" value="ECO:0007669"/>
    <property type="project" value="UniProtKB-KW"/>
</dbReference>
<evidence type="ECO:0000313" key="12">
    <source>
        <dbReference type="Proteomes" id="UP000659654"/>
    </source>
</evidence>
<evidence type="ECO:0000256" key="8">
    <source>
        <dbReference type="SAM" id="SignalP"/>
    </source>
</evidence>
<feature type="signal peptide" evidence="8">
    <location>
        <begin position="1"/>
        <end position="17"/>
    </location>
</feature>
<dbReference type="GO" id="GO:0006508">
    <property type="term" value="P:proteolysis"/>
    <property type="evidence" value="ECO:0007669"/>
    <property type="project" value="UniProtKB-KW"/>
</dbReference>
<protein>
    <submittedName>
        <fullName evidence="10">(pine wood nematode) hypothetical protein</fullName>
    </submittedName>
    <submittedName>
        <fullName evidence="13">Peptidase A1 domain-containing protein</fullName>
    </submittedName>
</protein>
<dbReference type="Proteomes" id="UP000582659">
    <property type="component" value="Unassembled WGS sequence"/>
</dbReference>
<keyword evidence="4 7" id="KW-0378">Hydrolase</keyword>
<dbReference type="Proteomes" id="UP000659654">
    <property type="component" value="Unassembled WGS sequence"/>
</dbReference>
<reference evidence="10" key="2">
    <citation type="submission" date="2020-09" db="EMBL/GenBank/DDBJ databases">
        <authorList>
            <person name="Kikuchi T."/>
        </authorList>
    </citation>
    <scope>NUCLEOTIDE SEQUENCE</scope>
    <source>
        <strain evidence="10">Ka4C1</strain>
    </source>
</reference>
<dbReference type="eggNOG" id="KOG1339">
    <property type="taxonomic scope" value="Eukaryota"/>
</dbReference>
<dbReference type="EMBL" id="CAJFCV020000006">
    <property type="protein sequence ID" value="CAG9128960.1"/>
    <property type="molecule type" value="Genomic_DNA"/>
</dbReference>
<evidence type="ECO:0000259" key="9">
    <source>
        <dbReference type="PROSITE" id="PS51767"/>
    </source>
</evidence>
<evidence type="ECO:0000256" key="1">
    <source>
        <dbReference type="ARBA" id="ARBA00007447"/>
    </source>
</evidence>
<dbReference type="OrthoDB" id="771136at2759"/>
<accession>A0A1I7RJM9</accession>
<keyword evidence="8" id="KW-0732">Signal</keyword>
<feature type="active site" evidence="5">
    <location>
        <position position="74"/>
    </location>
</feature>
<organism evidence="11 13">
    <name type="scientific">Bursaphelenchus xylophilus</name>
    <name type="common">Pinewood nematode worm</name>
    <name type="synonym">Aphelenchoides xylophilus</name>
    <dbReference type="NCBI Taxonomy" id="6326"/>
    <lineage>
        <taxon>Eukaryota</taxon>
        <taxon>Metazoa</taxon>
        <taxon>Ecdysozoa</taxon>
        <taxon>Nematoda</taxon>
        <taxon>Chromadorea</taxon>
        <taxon>Rhabditida</taxon>
        <taxon>Tylenchina</taxon>
        <taxon>Tylenchomorpha</taxon>
        <taxon>Aphelenchoidea</taxon>
        <taxon>Aphelenchoididae</taxon>
        <taxon>Bursaphelenchus</taxon>
    </lineage>
</organism>
<dbReference type="InterPro" id="IPR034164">
    <property type="entry name" value="Pepsin-like_dom"/>
</dbReference>
<keyword evidence="6" id="KW-1015">Disulfide bond</keyword>
<evidence type="ECO:0000313" key="11">
    <source>
        <dbReference type="Proteomes" id="UP000095284"/>
    </source>
</evidence>
<dbReference type="PANTHER" id="PTHR47966:SF44">
    <property type="entry name" value="PEPTIDASE A1 DOMAIN-CONTAINING PROTEIN"/>
    <property type="match status" value="1"/>
</dbReference>
<feature type="chain" id="PRO_5035359114" evidence="8">
    <location>
        <begin position="18"/>
        <end position="367"/>
    </location>
</feature>
<gene>
    <name evidence="10" type="ORF">BXYJ_LOCUS13743</name>
</gene>
<dbReference type="InterPro" id="IPR033121">
    <property type="entry name" value="PEPTIDASE_A1"/>
</dbReference>
<dbReference type="EMBL" id="CAJFDI010000006">
    <property type="protein sequence ID" value="CAD5233652.1"/>
    <property type="molecule type" value="Genomic_DNA"/>
</dbReference>
<dbReference type="InterPro" id="IPR001461">
    <property type="entry name" value="Aspartic_peptidase_A1"/>
</dbReference>
<dbReference type="Gene3D" id="2.40.70.10">
    <property type="entry name" value="Acid Proteases"/>
    <property type="match status" value="2"/>
</dbReference>
<keyword evidence="12" id="KW-1185">Reference proteome</keyword>
<sequence length="367" mass="40436">MYVAFLWMALAVFAVDSKILKVPLMRVNNSKALSSKTGPAYDVYGQKLRNDKDLTYNGVVSVGTPPQSFRVVFDTGSDIFWLPKKGCRSSGPLASSCRFGKGLYNPEGSTTADKLGKSFHITYGTGSAVGEWWMDELSFGDPSGDQLKLPEKVQIGAATQMTFSDEGILGLSFPAANSPKPVFQRAVELGIMTDPVFTTYLRLCPTGCEDGGVITFGGEDREHCGPVTDWSPVDDTKMHWRFVMNGYEAGNLKKESGMTAITDTGTSFILGPSADIANIARQIGAVRQRNGDYYISCARDFKFKIKFGDNWYQIKSHMLKISLGRYCQLTMAAADIGFWVLGDPFIRQYCQVHDVEKKRVGIAQAYN</sequence>
<evidence type="ECO:0000256" key="6">
    <source>
        <dbReference type="PIRSR" id="PIRSR601461-2"/>
    </source>
</evidence>
<dbReference type="AlphaFoldDB" id="A0A1I7RJM9"/>
<dbReference type="InterPro" id="IPR001969">
    <property type="entry name" value="Aspartic_peptidase_AS"/>
</dbReference>
<evidence type="ECO:0000256" key="2">
    <source>
        <dbReference type="ARBA" id="ARBA00022670"/>
    </source>
</evidence>
<dbReference type="PRINTS" id="PR00792">
    <property type="entry name" value="PEPSIN"/>
</dbReference>
<dbReference type="FunFam" id="2.40.70.10:FF:000115">
    <property type="entry name" value="Lysosomal aspartic protease"/>
    <property type="match status" value="1"/>
</dbReference>
<keyword evidence="2 7" id="KW-0645">Protease</keyword>
<dbReference type="GO" id="GO:0005764">
    <property type="term" value="C:lysosome"/>
    <property type="evidence" value="ECO:0007669"/>
    <property type="project" value="TreeGrafter"/>
</dbReference>
<evidence type="ECO:0000256" key="5">
    <source>
        <dbReference type="PIRSR" id="PIRSR601461-1"/>
    </source>
</evidence>